<dbReference type="InterPro" id="IPR012368">
    <property type="entry name" value="OxRdtase_Mopterin-bd_su_IorB"/>
</dbReference>
<keyword evidence="4" id="KW-1185">Reference proteome</keyword>
<dbReference type="InterPro" id="IPR046867">
    <property type="entry name" value="AldOxase/xan_DH_MoCoBD2"/>
</dbReference>
<dbReference type="EMBL" id="SUMC01000015">
    <property type="protein sequence ID" value="TKA10301.1"/>
    <property type="molecule type" value="Genomic_DNA"/>
</dbReference>
<evidence type="ECO:0000256" key="1">
    <source>
        <dbReference type="SAM" id="MobiDB-lite"/>
    </source>
</evidence>
<evidence type="ECO:0000259" key="2">
    <source>
        <dbReference type="SMART" id="SM01008"/>
    </source>
</evidence>
<dbReference type="PANTHER" id="PTHR47495">
    <property type="entry name" value="ALDEHYDE DEHYDROGENASE"/>
    <property type="match status" value="1"/>
</dbReference>
<comment type="caution">
    <text evidence="3">The sequence shown here is derived from an EMBL/GenBank/DDBJ whole genome shotgun (WGS) entry which is preliminary data.</text>
</comment>
<reference evidence="3 4" key="1">
    <citation type="submission" date="2019-04" db="EMBL/GenBank/DDBJ databases">
        <title>Streptomyces oryziradicis sp. nov., a novel actinomycete isolated from rhizosphere soil of rice (Oryza sativa L.).</title>
        <authorList>
            <person name="Li C."/>
        </authorList>
    </citation>
    <scope>NUCLEOTIDE SEQUENCE [LARGE SCALE GENOMIC DNA]</scope>
    <source>
        <strain evidence="3 4">NEAU-C40</strain>
    </source>
</reference>
<evidence type="ECO:0000313" key="4">
    <source>
        <dbReference type="Proteomes" id="UP000305778"/>
    </source>
</evidence>
<dbReference type="GO" id="GO:0016491">
    <property type="term" value="F:oxidoreductase activity"/>
    <property type="evidence" value="ECO:0007669"/>
    <property type="project" value="InterPro"/>
</dbReference>
<dbReference type="Proteomes" id="UP000305778">
    <property type="component" value="Unassembled WGS sequence"/>
</dbReference>
<sequence length="779" mass="82475">MAQRSRSPQHPDEAPDDRAGLDRRTVLGYLLAAPTLAVGVWVGADALDGQVAEAAVPSLPQPEDLFDLGDLQNLAAAPTAGLISVQVHSDGTASFAVPRAEVGQGMTTAVAMMIAEEMDLPLDKVRVTLADARPELLMNQLTGGSNSMRSIYLPVRTAAAVARQQLVSTAAGLWDVPASELTTRDGVVTYRSERSASYGSLATAAAGTRTTPVSAQLKSASQFTVLGTPRGRVDALDIATGRKQFGMDLQVPDAKPTMVRRPPTINGTVVSVLNTNTVRNMPGITDVAVVSHGVAVRGATFGQCIDALRALEVTWGPGTVDGESDDTVLAKLKAAALPMVVPPLLTERVDAEFTFAFASNSPLEPDNAIADVRSDRAEIWSSLKVPIVAQREIATQLGLPAESVTVHVVEGGGSFGRHLFHDVAAEAAEISQKMGKPVKLSWSRTDSFRQGRTHPMCVSRVRATYALGNVLSYEQRHTSVQTDFGHGLGEMITATAAALPVAGNLSFAETIFELTQSSPYDFGVTTQLLNEVPLRFNTGSMRNIYSPNVVCAQELVVDRLAAKMGKDPVAFRRAFLKDDRLRAVLDKAAEAGGWGASLPPGVAQGIGLHAEYRGGVAALVEIDCRPETVNRKVKDGVTGPRVSKALMVVDAGFAINPRGLEAQMMGGLQDAMAMCLTSSLHIKDGIPLEGSWDNYFYTRQWNAPLDLRVIVMPPTTGKPSGAGELGVAPAFAAIACAYARATGTMPTSFPINHGALGFEPLPLEPSTPQSPTDGLDRAY</sequence>
<dbReference type="SUPFAM" id="SSF56003">
    <property type="entry name" value="Molybdenum cofactor-binding domain"/>
    <property type="match status" value="2"/>
</dbReference>
<dbReference type="OrthoDB" id="9767994at2"/>
<organism evidence="3 4">
    <name type="scientific">Actinacidiphila oryziradicis</name>
    <dbReference type="NCBI Taxonomy" id="2571141"/>
    <lineage>
        <taxon>Bacteria</taxon>
        <taxon>Bacillati</taxon>
        <taxon>Actinomycetota</taxon>
        <taxon>Actinomycetes</taxon>
        <taxon>Kitasatosporales</taxon>
        <taxon>Streptomycetaceae</taxon>
        <taxon>Actinacidiphila</taxon>
    </lineage>
</organism>
<gene>
    <name evidence="3" type="ORF">FCI23_17795</name>
</gene>
<dbReference type="InterPro" id="IPR052516">
    <property type="entry name" value="N-heterocyclic_Hydroxylase"/>
</dbReference>
<dbReference type="Pfam" id="PF20256">
    <property type="entry name" value="MoCoBD_2"/>
    <property type="match status" value="2"/>
</dbReference>
<dbReference type="SMART" id="SM01008">
    <property type="entry name" value="Ald_Xan_dh_C"/>
    <property type="match status" value="1"/>
</dbReference>
<feature type="compositionally biased region" description="Basic and acidic residues" evidence="1">
    <location>
        <begin position="9"/>
        <end position="20"/>
    </location>
</feature>
<accession>A0A4U0SQ18</accession>
<evidence type="ECO:0000313" key="3">
    <source>
        <dbReference type="EMBL" id="TKA10301.1"/>
    </source>
</evidence>
<feature type="domain" description="Aldehyde oxidase/xanthine dehydrogenase a/b hammerhead" evidence="2">
    <location>
        <begin position="240"/>
        <end position="319"/>
    </location>
</feature>
<protein>
    <submittedName>
        <fullName evidence="3">Xanthine dehydrogenase family protein molybdopterin-binding subunit</fullName>
    </submittedName>
</protein>
<dbReference type="PIRSF" id="PIRSF036389">
    <property type="entry name" value="IOR_B"/>
    <property type="match status" value="1"/>
</dbReference>
<proteinExistence type="predicted"/>
<feature type="region of interest" description="Disordered" evidence="1">
    <location>
        <begin position="760"/>
        <end position="779"/>
    </location>
</feature>
<dbReference type="RefSeq" id="WP_136724878.1">
    <property type="nucleotide sequence ID" value="NZ_SUMC01000015.1"/>
</dbReference>
<name>A0A4U0SQ18_9ACTN</name>
<feature type="region of interest" description="Disordered" evidence="1">
    <location>
        <begin position="1"/>
        <end position="20"/>
    </location>
</feature>
<dbReference type="Gene3D" id="3.90.1170.50">
    <property type="entry name" value="Aldehyde oxidase/xanthine dehydrogenase, a/b hammerhead"/>
    <property type="match status" value="1"/>
</dbReference>
<dbReference type="InterPro" id="IPR037165">
    <property type="entry name" value="AldOxase/xan_DH_Mopterin-bd_sf"/>
</dbReference>
<dbReference type="InterPro" id="IPR008274">
    <property type="entry name" value="AldOxase/xan_DH_MoCoBD1"/>
</dbReference>
<dbReference type="AlphaFoldDB" id="A0A4U0SQ18"/>
<dbReference type="Pfam" id="PF02738">
    <property type="entry name" value="MoCoBD_1"/>
    <property type="match status" value="1"/>
</dbReference>
<dbReference type="Gene3D" id="3.30.365.10">
    <property type="entry name" value="Aldehyde oxidase/xanthine dehydrogenase, molybdopterin binding domain"/>
    <property type="match status" value="3"/>
</dbReference>
<dbReference type="InterPro" id="IPR000674">
    <property type="entry name" value="Ald_Oxase/Xan_DH_a/b"/>
</dbReference>
<dbReference type="PANTHER" id="PTHR47495:SF1">
    <property type="entry name" value="BLL3820 PROTEIN"/>
    <property type="match status" value="1"/>
</dbReference>